<organism evidence="1 2">
    <name type="scientific">Candidatus Trichorickettsia mobilis</name>
    <dbReference type="NCBI Taxonomy" id="1346319"/>
    <lineage>
        <taxon>Bacteria</taxon>
        <taxon>Pseudomonadati</taxon>
        <taxon>Pseudomonadota</taxon>
        <taxon>Alphaproteobacteria</taxon>
        <taxon>Rickettsiales</taxon>
        <taxon>Rickettsiaceae</taxon>
        <taxon>Rickettsieae</taxon>
        <taxon>Candidatus Trichorickettsia</taxon>
    </lineage>
</organism>
<name>A0ABZ0UZ11_9RICK</name>
<evidence type="ECO:0000313" key="2">
    <source>
        <dbReference type="Proteomes" id="UP001326613"/>
    </source>
</evidence>
<sequence>MDVGSVIVSPCVLLSYNWIAPIINGLAMTGITQALR</sequence>
<accession>A0ABZ0UZ11</accession>
<gene>
    <name evidence="1" type="ORF">Trichorick_01229</name>
</gene>
<keyword evidence="2" id="KW-1185">Reference proteome</keyword>
<dbReference type="Proteomes" id="UP001326613">
    <property type="component" value="Chromosome"/>
</dbReference>
<proteinExistence type="predicted"/>
<dbReference type="EMBL" id="CP112932">
    <property type="protein sequence ID" value="WPY01319.1"/>
    <property type="molecule type" value="Genomic_DNA"/>
</dbReference>
<protein>
    <submittedName>
        <fullName evidence="1">Uncharacterized protein</fullName>
    </submittedName>
</protein>
<evidence type="ECO:0000313" key="1">
    <source>
        <dbReference type="EMBL" id="WPY01319.1"/>
    </source>
</evidence>
<reference evidence="1 2" key="1">
    <citation type="submission" date="2022-10" db="EMBL/GenBank/DDBJ databases">
        <title>Host association and intracellularity evolved multiple times independently in the Rickettsiales.</title>
        <authorList>
            <person name="Castelli M."/>
            <person name="Nardi T."/>
            <person name="Gammuto L."/>
            <person name="Bellinzona G."/>
            <person name="Sabaneyeva E."/>
            <person name="Potekhin A."/>
            <person name="Serra V."/>
            <person name="Petroni G."/>
            <person name="Sassera D."/>
        </authorList>
    </citation>
    <scope>NUCLEOTIDE SEQUENCE [LARGE SCALE GENOMIC DNA]</scope>
    <source>
        <strain evidence="1 2">Kr 154-4</strain>
    </source>
</reference>